<dbReference type="AlphaFoldDB" id="A0A015MZ65"/>
<organism evidence="1 2">
    <name type="scientific">Rhizophagus irregularis (strain DAOM 197198w)</name>
    <name type="common">Glomus intraradices</name>
    <dbReference type="NCBI Taxonomy" id="1432141"/>
    <lineage>
        <taxon>Eukaryota</taxon>
        <taxon>Fungi</taxon>
        <taxon>Fungi incertae sedis</taxon>
        <taxon>Mucoromycota</taxon>
        <taxon>Glomeromycotina</taxon>
        <taxon>Glomeromycetes</taxon>
        <taxon>Glomerales</taxon>
        <taxon>Glomeraceae</taxon>
        <taxon>Rhizophagus</taxon>
    </lineage>
</organism>
<keyword evidence="2" id="KW-1185">Reference proteome</keyword>
<accession>A0A015MZ65</accession>
<dbReference type="EMBL" id="JEMT01015777">
    <property type="protein sequence ID" value="EXX72088.1"/>
    <property type="molecule type" value="Genomic_DNA"/>
</dbReference>
<proteinExistence type="predicted"/>
<evidence type="ECO:0000313" key="1">
    <source>
        <dbReference type="EMBL" id="EXX72088.1"/>
    </source>
</evidence>
<evidence type="ECO:0000313" key="2">
    <source>
        <dbReference type="Proteomes" id="UP000022910"/>
    </source>
</evidence>
<dbReference type="InterPro" id="IPR036397">
    <property type="entry name" value="RNaseH_sf"/>
</dbReference>
<dbReference type="OrthoDB" id="2434594at2759"/>
<gene>
    <name evidence="1" type="ORF">RirG_072640</name>
</gene>
<sequence length="97" mass="11857">MQKDFIESIGKEVSKGTVRRTRYEMGTIDVQKTSHKRKIRLFWARESRFWTINDWKKFVWSDESRFTLFQSDKKIHVWQPSKRKSCCKLPCSDHKTW</sequence>
<dbReference type="HOGENOM" id="CLU_2347810_0_0_1"/>
<name>A0A015MZ65_RHIIW</name>
<dbReference type="Proteomes" id="UP000022910">
    <property type="component" value="Unassembled WGS sequence"/>
</dbReference>
<evidence type="ECO:0008006" key="3">
    <source>
        <dbReference type="Google" id="ProtNLM"/>
    </source>
</evidence>
<protein>
    <recommendedName>
        <fullName evidence="3">Transposase Tc1-like domain-containing protein</fullName>
    </recommendedName>
</protein>
<reference evidence="1 2" key="1">
    <citation type="submission" date="2014-02" db="EMBL/GenBank/DDBJ databases">
        <title>Single nucleus genome sequencing reveals high similarity among nuclei of an endomycorrhizal fungus.</title>
        <authorList>
            <person name="Lin K."/>
            <person name="Geurts R."/>
            <person name="Zhang Z."/>
            <person name="Limpens E."/>
            <person name="Saunders D.G."/>
            <person name="Mu D."/>
            <person name="Pang E."/>
            <person name="Cao H."/>
            <person name="Cha H."/>
            <person name="Lin T."/>
            <person name="Zhou Q."/>
            <person name="Shang Y."/>
            <person name="Li Y."/>
            <person name="Ivanov S."/>
            <person name="Sharma T."/>
            <person name="Velzen R.V."/>
            <person name="Ruijter N.D."/>
            <person name="Aanen D.K."/>
            <person name="Win J."/>
            <person name="Kamoun S."/>
            <person name="Bisseling T."/>
            <person name="Huang S."/>
        </authorList>
    </citation>
    <scope>NUCLEOTIDE SEQUENCE [LARGE SCALE GENOMIC DNA]</scope>
    <source>
        <strain evidence="2">DAOM197198w</strain>
    </source>
</reference>
<comment type="caution">
    <text evidence="1">The sequence shown here is derived from an EMBL/GenBank/DDBJ whole genome shotgun (WGS) entry which is preliminary data.</text>
</comment>
<dbReference type="Gene3D" id="3.30.420.10">
    <property type="entry name" value="Ribonuclease H-like superfamily/Ribonuclease H"/>
    <property type="match status" value="1"/>
</dbReference>
<dbReference type="GO" id="GO:0003676">
    <property type="term" value="F:nucleic acid binding"/>
    <property type="evidence" value="ECO:0007669"/>
    <property type="project" value="InterPro"/>
</dbReference>
<dbReference type="OMA" id="FWARESR"/>